<dbReference type="Proteomes" id="UP001221142">
    <property type="component" value="Unassembled WGS sequence"/>
</dbReference>
<comment type="caution">
    <text evidence="2">The sequence shown here is derived from an EMBL/GenBank/DDBJ whole genome shotgun (WGS) entry which is preliminary data.</text>
</comment>
<gene>
    <name evidence="2" type="ORF">FB45DRAFT_920382</name>
</gene>
<evidence type="ECO:0000313" key="2">
    <source>
        <dbReference type="EMBL" id="KAJ7626954.1"/>
    </source>
</evidence>
<feature type="signal peptide" evidence="1">
    <location>
        <begin position="1"/>
        <end position="19"/>
    </location>
</feature>
<dbReference type="EMBL" id="JARKIF010000011">
    <property type="protein sequence ID" value="KAJ7626954.1"/>
    <property type="molecule type" value="Genomic_DNA"/>
</dbReference>
<keyword evidence="3" id="KW-1185">Reference proteome</keyword>
<name>A0AAD7BPE1_9AGAR</name>
<evidence type="ECO:0000256" key="1">
    <source>
        <dbReference type="SAM" id="SignalP"/>
    </source>
</evidence>
<sequence>MQFLAPVLLLLAALNLVGAASFLQNITVDDTSEDVVYSGSKFQCNTDNSCGIAPALQGSFNHSATMQIPHAWRRWIFRRSILRGDRRPRLRHRTA</sequence>
<evidence type="ECO:0000313" key="3">
    <source>
        <dbReference type="Proteomes" id="UP001221142"/>
    </source>
</evidence>
<feature type="chain" id="PRO_5042078000" evidence="1">
    <location>
        <begin position="20"/>
        <end position="95"/>
    </location>
</feature>
<dbReference type="AlphaFoldDB" id="A0AAD7BPE1"/>
<organism evidence="2 3">
    <name type="scientific">Roridomyces roridus</name>
    <dbReference type="NCBI Taxonomy" id="1738132"/>
    <lineage>
        <taxon>Eukaryota</taxon>
        <taxon>Fungi</taxon>
        <taxon>Dikarya</taxon>
        <taxon>Basidiomycota</taxon>
        <taxon>Agaricomycotina</taxon>
        <taxon>Agaricomycetes</taxon>
        <taxon>Agaricomycetidae</taxon>
        <taxon>Agaricales</taxon>
        <taxon>Marasmiineae</taxon>
        <taxon>Mycenaceae</taxon>
        <taxon>Roridomyces</taxon>
    </lineage>
</organism>
<protein>
    <submittedName>
        <fullName evidence="2">Uncharacterized protein</fullName>
    </submittedName>
</protein>
<proteinExistence type="predicted"/>
<reference evidence="2" key="1">
    <citation type="submission" date="2023-03" db="EMBL/GenBank/DDBJ databases">
        <title>Massive genome expansion in bonnet fungi (Mycena s.s.) driven by repeated elements and novel gene families across ecological guilds.</title>
        <authorList>
            <consortium name="Lawrence Berkeley National Laboratory"/>
            <person name="Harder C.B."/>
            <person name="Miyauchi S."/>
            <person name="Viragh M."/>
            <person name="Kuo A."/>
            <person name="Thoen E."/>
            <person name="Andreopoulos B."/>
            <person name="Lu D."/>
            <person name="Skrede I."/>
            <person name="Drula E."/>
            <person name="Henrissat B."/>
            <person name="Morin E."/>
            <person name="Kohler A."/>
            <person name="Barry K."/>
            <person name="LaButti K."/>
            <person name="Morin E."/>
            <person name="Salamov A."/>
            <person name="Lipzen A."/>
            <person name="Mereny Z."/>
            <person name="Hegedus B."/>
            <person name="Baldrian P."/>
            <person name="Stursova M."/>
            <person name="Weitz H."/>
            <person name="Taylor A."/>
            <person name="Grigoriev I.V."/>
            <person name="Nagy L.G."/>
            <person name="Martin F."/>
            <person name="Kauserud H."/>
        </authorList>
    </citation>
    <scope>NUCLEOTIDE SEQUENCE</scope>
    <source>
        <strain evidence="2">9284</strain>
    </source>
</reference>
<accession>A0AAD7BPE1</accession>
<keyword evidence="1" id="KW-0732">Signal</keyword>